<proteinExistence type="inferred from homology"/>
<comment type="caution">
    <text evidence="3">The sequence shown here is derived from an EMBL/GenBank/DDBJ whole genome shotgun (WGS) entry which is preliminary data.</text>
</comment>
<dbReference type="Proteomes" id="UP000288246">
    <property type="component" value="Unassembled WGS sequence"/>
</dbReference>
<accession>A0A401UW16</accession>
<dbReference type="PANTHER" id="PTHR35174:SF3">
    <property type="entry name" value="BLL7171 PROTEIN"/>
    <property type="match status" value="1"/>
</dbReference>
<feature type="domain" description="YCII-related" evidence="2">
    <location>
        <begin position="4"/>
        <end position="100"/>
    </location>
</feature>
<keyword evidence="4" id="KW-1185">Reference proteome</keyword>
<reference evidence="3 4" key="1">
    <citation type="submission" date="2018-11" db="EMBL/GenBank/DDBJ databases">
        <title>Draft genome sequence of Cellulomonas takizawaensis strain TKZ-21.</title>
        <authorList>
            <person name="Yamamura H."/>
            <person name="Hayashi T."/>
            <person name="Hamada M."/>
            <person name="Serisawa Y."/>
            <person name="Matsuyama K."/>
            <person name="Nakagawa Y."/>
            <person name="Otoguro M."/>
            <person name="Yanagida F."/>
            <person name="Hayakawa M."/>
        </authorList>
    </citation>
    <scope>NUCLEOTIDE SEQUENCE [LARGE SCALE GENOMIC DNA]</scope>
    <source>
        <strain evidence="3 4">TKZ-21</strain>
    </source>
</reference>
<organism evidence="3 4">
    <name type="scientific">Cellulomonas algicola</name>
    <dbReference type="NCBI Taxonomy" id="2071633"/>
    <lineage>
        <taxon>Bacteria</taxon>
        <taxon>Bacillati</taxon>
        <taxon>Actinomycetota</taxon>
        <taxon>Actinomycetes</taxon>
        <taxon>Micrococcales</taxon>
        <taxon>Cellulomonadaceae</taxon>
        <taxon>Cellulomonas</taxon>
    </lineage>
</organism>
<dbReference type="InterPro" id="IPR011008">
    <property type="entry name" value="Dimeric_a/b-barrel"/>
</dbReference>
<gene>
    <name evidence="3" type="ORF">CTKZ_04380</name>
</gene>
<dbReference type="Pfam" id="PF03795">
    <property type="entry name" value="YCII"/>
    <property type="match status" value="1"/>
</dbReference>
<evidence type="ECO:0000313" key="3">
    <source>
        <dbReference type="EMBL" id="GCD18876.1"/>
    </source>
</evidence>
<dbReference type="AlphaFoldDB" id="A0A401UW16"/>
<dbReference type="OrthoDB" id="668782at2"/>
<evidence type="ECO:0000313" key="4">
    <source>
        <dbReference type="Proteomes" id="UP000288246"/>
    </source>
</evidence>
<protein>
    <recommendedName>
        <fullName evidence="2">YCII-related domain-containing protein</fullName>
    </recommendedName>
</protein>
<dbReference type="Gene3D" id="3.30.70.1060">
    <property type="entry name" value="Dimeric alpha+beta barrel"/>
    <property type="match status" value="1"/>
</dbReference>
<dbReference type="EMBL" id="BHYL01000034">
    <property type="protein sequence ID" value="GCD18876.1"/>
    <property type="molecule type" value="Genomic_DNA"/>
</dbReference>
<sequence length="128" mass="13576">MARYLVMLRGDQATWDAWTDDDVERNSARHAALARLAPARGHVIVGGEELTHPGSALVVRRSADGTGTVSDGPYTELVEQVGGYYLVDTDDVRDLAALLAETLSEGVEIRGFVDHSADVAAADASLPA</sequence>
<evidence type="ECO:0000259" key="2">
    <source>
        <dbReference type="Pfam" id="PF03795"/>
    </source>
</evidence>
<comment type="similarity">
    <text evidence="1">Belongs to the YciI family.</text>
</comment>
<dbReference type="RefSeq" id="WP_124341424.1">
    <property type="nucleotide sequence ID" value="NZ_BHYL01000034.1"/>
</dbReference>
<dbReference type="InterPro" id="IPR005545">
    <property type="entry name" value="YCII"/>
</dbReference>
<dbReference type="SUPFAM" id="SSF54909">
    <property type="entry name" value="Dimeric alpha+beta barrel"/>
    <property type="match status" value="1"/>
</dbReference>
<evidence type="ECO:0000256" key="1">
    <source>
        <dbReference type="ARBA" id="ARBA00007689"/>
    </source>
</evidence>
<name>A0A401UW16_9CELL</name>
<dbReference type="PANTHER" id="PTHR35174">
    <property type="entry name" value="BLL7171 PROTEIN-RELATED"/>
    <property type="match status" value="1"/>
</dbReference>